<organism evidence="2 3">
    <name type="scientific">Streptomyces cyanogenus</name>
    <dbReference type="NCBI Taxonomy" id="80860"/>
    <lineage>
        <taxon>Bacteria</taxon>
        <taxon>Bacillati</taxon>
        <taxon>Actinomycetota</taxon>
        <taxon>Actinomycetes</taxon>
        <taxon>Kitasatosporales</taxon>
        <taxon>Streptomycetaceae</taxon>
        <taxon>Streptomyces</taxon>
    </lineage>
</organism>
<gene>
    <name evidence="2" type="ORF">S1361_00675</name>
</gene>
<evidence type="ECO:0000256" key="1">
    <source>
        <dbReference type="SAM" id="MobiDB-lite"/>
    </source>
</evidence>
<evidence type="ECO:0000313" key="3">
    <source>
        <dbReference type="Proteomes" id="UP000663908"/>
    </source>
</evidence>
<dbReference type="Proteomes" id="UP000663908">
    <property type="component" value="Chromosome"/>
</dbReference>
<keyword evidence="3" id="KW-1185">Reference proteome</keyword>
<keyword evidence="2" id="KW-0808">Transferase</keyword>
<name>A0ABX7TJU8_STRCY</name>
<evidence type="ECO:0000313" key="2">
    <source>
        <dbReference type="EMBL" id="QTD95833.1"/>
    </source>
</evidence>
<accession>A0ABX7TJU8</accession>
<reference evidence="2 3" key="1">
    <citation type="submission" date="2021-03" db="EMBL/GenBank/DDBJ databases">
        <title>Complete genome sequence of Streptomyces cyanogenus S136, producer of anticancer angucycline landomycin A.</title>
        <authorList>
            <person name="Hrab P."/>
            <person name="Ruckert C."/>
            <person name="Busche T."/>
            <person name="Ostash I."/>
            <person name="Kalinowski J."/>
            <person name="Fedorenko V."/>
            <person name="Yushchuk O."/>
            <person name="Ostash B."/>
        </authorList>
    </citation>
    <scope>NUCLEOTIDE SEQUENCE [LARGE SCALE GENOMIC DNA]</scope>
    <source>
        <strain evidence="2 3">S136</strain>
    </source>
</reference>
<proteinExistence type="predicted"/>
<dbReference type="EMBL" id="CP071839">
    <property type="protein sequence ID" value="QTD95833.1"/>
    <property type="molecule type" value="Genomic_DNA"/>
</dbReference>
<protein>
    <submittedName>
        <fullName evidence="2">Aminoglycoside/hydroxyurea antibiotic resistance kinase</fullName>
    </submittedName>
</protein>
<dbReference type="GO" id="GO:0016301">
    <property type="term" value="F:kinase activity"/>
    <property type="evidence" value="ECO:0007669"/>
    <property type="project" value="UniProtKB-KW"/>
</dbReference>
<keyword evidence="2" id="KW-0418">Kinase</keyword>
<sequence length="80" mass="8422">MLEVSFPHPGNVHEPNAFVVWGGCGAVLLHERDDERIAMLLERAQPATLAEVEDGDEAVTVGAAQPPPGHPHTARPAPAA</sequence>
<feature type="region of interest" description="Disordered" evidence="1">
    <location>
        <begin position="51"/>
        <end position="80"/>
    </location>
</feature>